<evidence type="ECO:0000256" key="1">
    <source>
        <dbReference type="ARBA" id="ARBA00004141"/>
    </source>
</evidence>
<feature type="transmembrane region" description="Helical" evidence="6">
    <location>
        <begin position="372"/>
        <end position="393"/>
    </location>
</feature>
<evidence type="ECO:0000313" key="9">
    <source>
        <dbReference type="Proteomes" id="UP000326924"/>
    </source>
</evidence>
<evidence type="ECO:0000313" key="8">
    <source>
        <dbReference type="EMBL" id="KAA8907550.1"/>
    </source>
</evidence>
<evidence type="ECO:0000256" key="3">
    <source>
        <dbReference type="ARBA" id="ARBA00022989"/>
    </source>
</evidence>
<keyword evidence="9" id="KW-1185">Reference proteome</keyword>
<dbReference type="Pfam" id="PF02535">
    <property type="entry name" value="Zip"/>
    <property type="match status" value="1"/>
</dbReference>
<dbReference type="OrthoDB" id="200954at2759"/>
<dbReference type="Proteomes" id="UP000326924">
    <property type="component" value="Unassembled WGS sequence"/>
</dbReference>
<feature type="transmembrane region" description="Helical" evidence="6">
    <location>
        <begin position="321"/>
        <end position="342"/>
    </location>
</feature>
<keyword evidence="2 6" id="KW-0812">Transmembrane</keyword>
<protein>
    <submittedName>
        <fullName evidence="8">ZIP zinc transporter</fullName>
    </submittedName>
</protein>
<evidence type="ECO:0000256" key="7">
    <source>
        <dbReference type="SAM" id="SignalP"/>
    </source>
</evidence>
<dbReference type="InParanoid" id="A0A5J5EYJ6"/>
<evidence type="ECO:0000256" key="2">
    <source>
        <dbReference type="ARBA" id="ARBA00022692"/>
    </source>
</evidence>
<evidence type="ECO:0000256" key="6">
    <source>
        <dbReference type="SAM" id="Phobius"/>
    </source>
</evidence>
<evidence type="ECO:0000256" key="4">
    <source>
        <dbReference type="ARBA" id="ARBA00023136"/>
    </source>
</evidence>
<gene>
    <name evidence="8" type="ORF">FN846DRAFT_889817</name>
</gene>
<sequence>MSRLYLPRKLFLLSLAVLAGVALVAASSGTTNSTSASQSLLELSILDLDHKLQECTFVQDLNAARAAAAPVTSSLMKRVFAFLFPAGPAVNSLLATAYISGPPNFLLALCPADIDPASLSVMVAFAVGGLLGDTLLHLVPQTFMGEPHDEKAHFVLNDPNRNAVLGLFIFIGFATFVAMDKTLRILTAGTGEAGGHGHSHSHSHAGSEGAGTGAEKTGDTRGLVQRKGKQSGSKEEEEEEEEEVNSKERKQPSQSVKLSSLLNLISDFTHNITDGLAMSGAFYAGPLVGATTCMAVMLHEIPHEVGDFALLIQGGFTKWQAMMAQFVTALGAFTGTLIGIAIQEYSAAGGANKEGVKMGEGVLGTDLTAGDLVLPFTAGTFLYVGFSVIPELLETGNNKKEEVIKTLKQAVAMGTGFALMFLISE</sequence>
<dbReference type="GO" id="GO:0016020">
    <property type="term" value="C:membrane"/>
    <property type="evidence" value="ECO:0007669"/>
    <property type="project" value="UniProtKB-SubCell"/>
</dbReference>
<keyword evidence="3 6" id="KW-1133">Transmembrane helix</keyword>
<name>A0A5J5EYJ6_9PEZI</name>
<feature type="signal peptide" evidence="7">
    <location>
        <begin position="1"/>
        <end position="26"/>
    </location>
</feature>
<evidence type="ECO:0000256" key="5">
    <source>
        <dbReference type="SAM" id="MobiDB-lite"/>
    </source>
</evidence>
<dbReference type="GO" id="GO:0005385">
    <property type="term" value="F:zinc ion transmembrane transporter activity"/>
    <property type="evidence" value="ECO:0007669"/>
    <property type="project" value="TreeGrafter"/>
</dbReference>
<dbReference type="GO" id="GO:0006882">
    <property type="term" value="P:intracellular zinc ion homeostasis"/>
    <property type="evidence" value="ECO:0007669"/>
    <property type="project" value="TreeGrafter"/>
</dbReference>
<organism evidence="8 9">
    <name type="scientific">Sphaerosporella brunnea</name>
    <dbReference type="NCBI Taxonomy" id="1250544"/>
    <lineage>
        <taxon>Eukaryota</taxon>
        <taxon>Fungi</taxon>
        <taxon>Dikarya</taxon>
        <taxon>Ascomycota</taxon>
        <taxon>Pezizomycotina</taxon>
        <taxon>Pezizomycetes</taxon>
        <taxon>Pezizales</taxon>
        <taxon>Pyronemataceae</taxon>
        <taxon>Sphaerosporella</taxon>
    </lineage>
</organism>
<dbReference type="InterPro" id="IPR003689">
    <property type="entry name" value="ZIP"/>
</dbReference>
<feature type="chain" id="PRO_5023869530" evidence="7">
    <location>
        <begin position="27"/>
        <end position="425"/>
    </location>
</feature>
<reference evidence="8 9" key="1">
    <citation type="submission" date="2019-09" db="EMBL/GenBank/DDBJ databases">
        <title>Draft genome of the ectomycorrhizal ascomycete Sphaerosporella brunnea.</title>
        <authorList>
            <consortium name="DOE Joint Genome Institute"/>
            <person name="Benucci G.M."/>
            <person name="Marozzi G."/>
            <person name="Antonielli L."/>
            <person name="Sanchez S."/>
            <person name="Marco P."/>
            <person name="Wang X."/>
            <person name="Falini L.B."/>
            <person name="Barry K."/>
            <person name="Haridas S."/>
            <person name="Lipzen A."/>
            <person name="Labutti K."/>
            <person name="Grigoriev I.V."/>
            <person name="Murat C."/>
            <person name="Martin F."/>
            <person name="Albertini E."/>
            <person name="Donnini D."/>
            <person name="Bonito G."/>
        </authorList>
    </citation>
    <scope>NUCLEOTIDE SEQUENCE [LARGE SCALE GENOMIC DNA]</scope>
    <source>
        <strain evidence="8 9">Sb_GMNB300</strain>
    </source>
</reference>
<dbReference type="PANTHER" id="PTHR16950:SF16">
    <property type="entry name" value="ZINC TRANSPORTER ZIP13"/>
    <property type="match status" value="1"/>
</dbReference>
<comment type="subcellular location">
    <subcellularLocation>
        <location evidence="1">Membrane</location>
        <topology evidence="1">Multi-pass membrane protein</topology>
    </subcellularLocation>
</comment>
<proteinExistence type="predicted"/>
<dbReference type="FunCoup" id="A0A5J5EYJ6">
    <property type="interactions" value="186"/>
</dbReference>
<accession>A0A5J5EYJ6</accession>
<dbReference type="AlphaFoldDB" id="A0A5J5EYJ6"/>
<feature type="transmembrane region" description="Helical" evidence="6">
    <location>
        <begin position="119"/>
        <end position="139"/>
    </location>
</feature>
<dbReference type="PANTHER" id="PTHR16950">
    <property type="entry name" value="ZINC TRANSPORTER SLC39A7 HISTIDINE-RICH MEMBRANE PROTEIN KE4"/>
    <property type="match status" value="1"/>
</dbReference>
<keyword evidence="4 6" id="KW-0472">Membrane</keyword>
<dbReference type="EMBL" id="VXIS01000078">
    <property type="protein sequence ID" value="KAA8907550.1"/>
    <property type="molecule type" value="Genomic_DNA"/>
</dbReference>
<feature type="transmembrane region" description="Helical" evidence="6">
    <location>
        <begin position="159"/>
        <end position="179"/>
    </location>
</feature>
<keyword evidence="7" id="KW-0732">Signal</keyword>
<feature type="transmembrane region" description="Helical" evidence="6">
    <location>
        <begin position="79"/>
        <end position="99"/>
    </location>
</feature>
<feature type="region of interest" description="Disordered" evidence="5">
    <location>
        <begin position="192"/>
        <end position="252"/>
    </location>
</feature>
<comment type="caution">
    <text evidence="8">The sequence shown here is derived from an EMBL/GenBank/DDBJ whole genome shotgun (WGS) entry which is preliminary data.</text>
</comment>